<accession>A0A562VLH5</accession>
<evidence type="ECO:0000256" key="4">
    <source>
        <dbReference type="ARBA" id="ARBA00022801"/>
    </source>
</evidence>
<evidence type="ECO:0000256" key="5">
    <source>
        <dbReference type="ARBA" id="ARBA00022806"/>
    </source>
</evidence>
<keyword evidence="2" id="KW-0547">Nucleotide-binding</keyword>
<evidence type="ECO:0000256" key="3">
    <source>
        <dbReference type="ARBA" id="ARBA00022763"/>
    </source>
</evidence>
<keyword evidence="7" id="KW-0067">ATP-binding</keyword>
<evidence type="ECO:0000313" key="11">
    <source>
        <dbReference type="EMBL" id="TWJ18748.1"/>
    </source>
</evidence>
<proteinExistence type="inferred from homology"/>
<evidence type="ECO:0000256" key="7">
    <source>
        <dbReference type="ARBA" id="ARBA00022840"/>
    </source>
</evidence>
<dbReference type="AlphaFoldDB" id="A0A562VLH5"/>
<comment type="caution">
    <text evidence="11">The sequence shown here is derived from an EMBL/GenBank/DDBJ whole genome shotgun (WGS) entry which is preliminary data.</text>
</comment>
<keyword evidence="1" id="KW-0540">Nuclease</keyword>
<dbReference type="GO" id="GO:0004386">
    <property type="term" value="F:helicase activity"/>
    <property type="evidence" value="ECO:0007669"/>
    <property type="project" value="UniProtKB-KW"/>
</dbReference>
<dbReference type="GO" id="GO:0006310">
    <property type="term" value="P:DNA recombination"/>
    <property type="evidence" value="ECO:0007669"/>
    <property type="project" value="TreeGrafter"/>
</dbReference>
<dbReference type="InterPro" id="IPR027417">
    <property type="entry name" value="P-loop_NTPase"/>
</dbReference>
<gene>
    <name evidence="11" type="ORF">JN12_02383</name>
</gene>
<keyword evidence="5 11" id="KW-0347">Helicase</keyword>
<dbReference type="InterPro" id="IPR006697">
    <property type="entry name" value="RecC"/>
</dbReference>
<dbReference type="GO" id="GO:0008854">
    <property type="term" value="F:exodeoxyribonuclease V activity"/>
    <property type="evidence" value="ECO:0007669"/>
    <property type="project" value="InterPro"/>
</dbReference>
<dbReference type="EMBL" id="VLLN01000014">
    <property type="protein sequence ID" value="TWJ18748.1"/>
    <property type="molecule type" value="Genomic_DNA"/>
</dbReference>
<dbReference type="GO" id="GO:0009338">
    <property type="term" value="C:exodeoxyribonuclease V complex"/>
    <property type="evidence" value="ECO:0007669"/>
    <property type="project" value="InterPro"/>
</dbReference>
<dbReference type="SUPFAM" id="SSF52540">
    <property type="entry name" value="P-loop containing nucleoside triphosphate hydrolases"/>
    <property type="match status" value="2"/>
</dbReference>
<sequence>MSLNIISSNRMESLVDSLAATVARPLASPLVPETIVVQSAGMERWLAMELARRFGVWANGDYPFPNAFVWRLFRDILGNVPDESPFSPDLLTWRLMDLLPSLAGRSGFEPIAAYLANDLGGLKLFQLAEQIADTFDQYTLFRPEMLDAWEAGKGSDWQPLLWRELVTACGSEHRGRLLDRFRQTLASRGFSGAGIPERVSVFGVSYLPPFHLEFLVQLSRHADIQLFVLSPCREYWADIVSRRQMAKTTDAEQGEPFEGNPLLASLGRLGRDFSDLILSHDQARLITSEAYREPAGGSLLQAVQRDILQLRDPAVEEPCRFPADAVGMQILSCHSPMREIEVLHDHLLALLNSDPTLTPRDILVMTPDIEAYAPYVAAVFDGVQEPAKRLPYSVADRSIRCQGHLAEAVMAILDLVGSRFGVTRVFDLLSLPAVHQRFGIARDDLEIIRDWLVDTRVRWGIDRADRERSGLPAFGENSWRAGLDRLLLGYAMPGEGDRLFRGILPYDLEGDGPRLLGQFLAFAETLFAAADRLRPPRSPGQWAEELGRIMAEFIVQDEETAREAAAMGKLQERLLQNRELAGFDAPVTLELFRYWLGQQLEKAEQGMGFITGGVTFCAMLPMRSIPFRVIALIGMNEGAFPRQNRPPGFDLIAGERRRGDRSLRDEDRYLFLEAILSARETLYLSYVGQSIRDGSEIPPSVLVSELLDYLDSGYRVDGREPSKVLVRHHRLQPFSPAYFDGSAGLFTFSEENLAAVRAREQGGAVGGEFLAKPLVLPEGEGWEVSLAGLLRFYDNPARYFLVERLGIRLEQAADPLDEREPFAVEGLDAYAIRTRLLDLALANIPPQEALPVIRAEGLLPPARHGDILFAALTAEVEEFSREMRAHMAGCPALEPLDFSLEIGRYRLSGRLDRIWPGRLIRGRCARLKARDRIRGWIEHLVLNSMAAEGYPRESVLCMRDGTECFSPVANASELLAVLLGRYREGLCQPLRFYPESSLAYANKQEWDLARARQRWEGSEYVSGEGRDPYFDLCFGKTDPFTVEFDQLAREVLGPLVAHGSKA</sequence>
<dbReference type="NCBIfam" id="TIGR01450">
    <property type="entry name" value="recC"/>
    <property type="match status" value="1"/>
</dbReference>
<dbReference type="CDD" id="cd22353">
    <property type="entry name" value="RecC_C-like"/>
    <property type="match status" value="1"/>
</dbReference>
<dbReference type="InterPro" id="IPR013986">
    <property type="entry name" value="DExx_box_DNA_helicase_dom_sf"/>
</dbReference>
<dbReference type="GO" id="GO:0006281">
    <property type="term" value="P:DNA repair"/>
    <property type="evidence" value="ECO:0007669"/>
    <property type="project" value="UniProtKB-KW"/>
</dbReference>
<dbReference type="RefSeq" id="WP_145023017.1">
    <property type="nucleotide sequence ID" value="NZ_VLLN01000014.1"/>
</dbReference>
<evidence type="ECO:0000256" key="6">
    <source>
        <dbReference type="ARBA" id="ARBA00022839"/>
    </source>
</evidence>
<keyword evidence="12" id="KW-1185">Reference proteome</keyword>
<name>A0A562VLH5_9BACT</name>
<keyword evidence="9" id="KW-0234">DNA repair</keyword>
<dbReference type="InterPro" id="IPR011335">
    <property type="entry name" value="Restrct_endonuc-II-like"/>
</dbReference>
<organism evidence="11 12">
    <name type="scientific">Geobacter argillaceus</name>
    <dbReference type="NCBI Taxonomy" id="345631"/>
    <lineage>
        <taxon>Bacteria</taxon>
        <taxon>Pseudomonadati</taxon>
        <taxon>Thermodesulfobacteriota</taxon>
        <taxon>Desulfuromonadia</taxon>
        <taxon>Geobacterales</taxon>
        <taxon>Geobacteraceae</taxon>
        <taxon>Geobacter</taxon>
    </lineage>
</organism>
<evidence type="ECO:0000256" key="9">
    <source>
        <dbReference type="ARBA" id="ARBA00023204"/>
    </source>
</evidence>
<dbReference type="Gene3D" id="3.40.50.300">
    <property type="entry name" value="P-loop containing nucleotide triphosphate hydrolases"/>
    <property type="match status" value="1"/>
</dbReference>
<dbReference type="Gene3D" id="3.40.50.10930">
    <property type="match status" value="1"/>
</dbReference>
<keyword evidence="6" id="KW-0269">Exonuclease</keyword>
<dbReference type="GO" id="GO:0003677">
    <property type="term" value="F:DNA binding"/>
    <property type="evidence" value="ECO:0007669"/>
    <property type="project" value="UniProtKB-KW"/>
</dbReference>
<evidence type="ECO:0000256" key="2">
    <source>
        <dbReference type="ARBA" id="ARBA00022741"/>
    </source>
</evidence>
<dbReference type="Gene3D" id="1.10.10.160">
    <property type="match status" value="1"/>
</dbReference>
<dbReference type="SUPFAM" id="SSF52980">
    <property type="entry name" value="Restriction endonuclease-like"/>
    <property type="match status" value="1"/>
</dbReference>
<dbReference type="PANTHER" id="PTHR30591">
    <property type="entry name" value="RECBCD ENZYME SUBUNIT RECC"/>
    <property type="match status" value="1"/>
</dbReference>
<dbReference type="HAMAP" id="MF_01486">
    <property type="entry name" value="RecC"/>
    <property type="match status" value="1"/>
</dbReference>
<dbReference type="PANTHER" id="PTHR30591:SF1">
    <property type="entry name" value="RECBCD ENZYME SUBUNIT RECC"/>
    <property type="match status" value="1"/>
</dbReference>
<dbReference type="Pfam" id="PF04257">
    <property type="entry name" value="Exonuc_V_gamma"/>
    <property type="match status" value="1"/>
</dbReference>
<evidence type="ECO:0000256" key="8">
    <source>
        <dbReference type="ARBA" id="ARBA00023125"/>
    </source>
</evidence>
<protein>
    <submittedName>
        <fullName evidence="11">DNA helicase/exodeoxyribonuclease V gamma subunit</fullName>
    </submittedName>
</protein>
<evidence type="ECO:0000313" key="12">
    <source>
        <dbReference type="Proteomes" id="UP000319449"/>
    </source>
</evidence>
<dbReference type="Proteomes" id="UP000319449">
    <property type="component" value="Unassembled WGS sequence"/>
</dbReference>
<keyword evidence="8" id="KW-0238">DNA-binding</keyword>
<reference evidence="11 12" key="1">
    <citation type="submission" date="2019-07" db="EMBL/GenBank/DDBJ databases">
        <title>Genomic Encyclopedia of Archaeal and Bacterial Type Strains, Phase II (KMG-II): from individual species to whole genera.</title>
        <authorList>
            <person name="Goeker M."/>
        </authorList>
    </citation>
    <scope>NUCLEOTIDE SEQUENCE [LARGE SCALE GENOMIC DNA]</scope>
    <source>
        <strain evidence="11 12">ATCC BAA-1139</strain>
    </source>
</reference>
<dbReference type="OrthoDB" id="9762834at2"/>
<evidence type="ECO:0000256" key="1">
    <source>
        <dbReference type="ARBA" id="ARBA00022722"/>
    </source>
</evidence>
<keyword evidence="3" id="KW-0227">DNA damage</keyword>
<dbReference type="Pfam" id="PF17946">
    <property type="entry name" value="RecC_C"/>
    <property type="match status" value="1"/>
</dbReference>
<evidence type="ECO:0000259" key="10">
    <source>
        <dbReference type="Pfam" id="PF17946"/>
    </source>
</evidence>
<dbReference type="InterPro" id="IPR041500">
    <property type="entry name" value="RecC_C"/>
</dbReference>
<feature type="domain" description="RecC C-terminal" evidence="10">
    <location>
        <begin position="783"/>
        <end position="1004"/>
    </location>
</feature>
<dbReference type="PIRSF" id="PIRSF000980">
    <property type="entry name" value="RecC"/>
    <property type="match status" value="1"/>
</dbReference>
<dbReference type="Gene3D" id="1.10.486.10">
    <property type="entry name" value="PCRA, domain 4"/>
    <property type="match status" value="1"/>
</dbReference>
<keyword evidence="4" id="KW-0378">Hydrolase</keyword>
<dbReference type="GO" id="GO:0005524">
    <property type="term" value="F:ATP binding"/>
    <property type="evidence" value="ECO:0007669"/>
    <property type="project" value="UniProtKB-KW"/>
</dbReference>
<dbReference type="Gene3D" id="1.10.10.990">
    <property type="match status" value="1"/>
</dbReference>